<dbReference type="Pfam" id="PF08907">
    <property type="entry name" value="DUF1853"/>
    <property type="match status" value="1"/>
</dbReference>
<accession>A0ABP7M5K7</accession>
<keyword evidence="2" id="KW-1185">Reference proteome</keyword>
<organism evidence="1 2">
    <name type="scientific">Litoribacillus peritrichatus</name>
    <dbReference type="NCBI Taxonomy" id="718191"/>
    <lineage>
        <taxon>Bacteria</taxon>
        <taxon>Pseudomonadati</taxon>
        <taxon>Pseudomonadota</taxon>
        <taxon>Gammaproteobacteria</taxon>
        <taxon>Oceanospirillales</taxon>
        <taxon>Oceanospirillaceae</taxon>
        <taxon>Litoribacillus</taxon>
    </lineage>
</organism>
<gene>
    <name evidence="1" type="ORF">GCM10022277_05910</name>
</gene>
<proteinExistence type="predicted"/>
<dbReference type="Proteomes" id="UP001501565">
    <property type="component" value="Unassembled WGS sequence"/>
</dbReference>
<evidence type="ECO:0000313" key="2">
    <source>
        <dbReference type="Proteomes" id="UP001501565"/>
    </source>
</evidence>
<comment type="caution">
    <text evidence="1">The sequence shown here is derived from an EMBL/GenBank/DDBJ whole genome shotgun (WGS) entry which is preliminary data.</text>
</comment>
<reference evidence="2" key="1">
    <citation type="journal article" date="2019" name="Int. J. Syst. Evol. Microbiol.">
        <title>The Global Catalogue of Microorganisms (GCM) 10K type strain sequencing project: providing services to taxonomists for standard genome sequencing and annotation.</title>
        <authorList>
            <consortium name="The Broad Institute Genomics Platform"/>
            <consortium name="The Broad Institute Genome Sequencing Center for Infectious Disease"/>
            <person name="Wu L."/>
            <person name="Ma J."/>
        </authorList>
    </citation>
    <scope>NUCLEOTIDE SEQUENCE [LARGE SCALE GENOMIC DNA]</scope>
    <source>
        <strain evidence="2">JCM 17551</strain>
    </source>
</reference>
<evidence type="ECO:0000313" key="1">
    <source>
        <dbReference type="EMBL" id="GAA3914202.1"/>
    </source>
</evidence>
<protein>
    <submittedName>
        <fullName evidence="1">DUF1853 family protein</fullName>
    </submittedName>
</protein>
<name>A0ABP7M5K7_9GAMM</name>
<dbReference type="EMBL" id="BAABBN010000004">
    <property type="protein sequence ID" value="GAA3914202.1"/>
    <property type="molecule type" value="Genomic_DNA"/>
</dbReference>
<sequence length="268" mass="31227">MDKLNRAPEKLIQFVEEKASKRVGFYFESLLSYVLNTYPEFDVIAEHLQVHHEGKTLGEIDFIYRDMNTNEVVHLEVAVKFYLGSEAWMNQTLPLRHWLGPMINDRLDLKTSHLTNHQSQISHSPVFQDYAQTNKLPIPTHQSVLLVGYLFRNPNQHLSLPSGSAKEQDHRWFTLSSANEQLNKQHSYIILNKPYWLSKHHQKDNNLLFDQASLFNEVKKIMSKWHRPVLIASIDNQSDDGSLHHYTEDSRFFIVPDNWGGLSKPSQP</sequence>
<dbReference type="InterPro" id="IPR015003">
    <property type="entry name" value="DUF1853"/>
</dbReference>